<reference evidence="1 2" key="1">
    <citation type="submission" date="2016-11" db="EMBL/GenBank/DDBJ databases">
        <authorList>
            <person name="Jaros S."/>
            <person name="Januszkiewicz K."/>
            <person name="Wedrychowicz H."/>
        </authorList>
    </citation>
    <scope>NUCLEOTIDE SEQUENCE [LARGE SCALE GENOMIC DNA]</scope>
    <source>
        <strain evidence="1 2">KHT3</strain>
    </source>
</reference>
<dbReference type="OrthoDB" id="1262041at2"/>
<dbReference type="EMBL" id="FRBD01000009">
    <property type="protein sequence ID" value="SHK67424.1"/>
    <property type="molecule type" value="Genomic_DNA"/>
</dbReference>
<evidence type="ECO:0000313" key="2">
    <source>
        <dbReference type="Proteomes" id="UP000184130"/>
    </source>
</evidence>
<sequence length="209" mass="23232">MMKGTSDNNGCGCFFVLIVVIAFIVNQCNSSDSNKGTHETEYKTETYQSYSQQQAVPAQEVLSEEDKQYLNNSLYTGATPYSDVYGSNYRCPYDQCSGIRVTAPGESDIVVIIKRNNQNGTVIAHGYIKAGATYQFDIPDGIYQTFFYYGEGWNPNKIMKGGVKGGFVKEELFSKDNPQEIISGILTYVLQLQRNGNFQTKGSNASEVF</sequence>
<name>A0A1M6UDY8_XYLRU</name>
<dbReference type="AlphaFoldDB" id="A0A1M6UDY8"/>
<dbReference type="Proteomes" id="UP000184130">
    <property type="component" value="Unassembled WGS sequence"/>
</dbReference>
<evidence type="ECO:0000313" key="1">
    <source>
        <dbReference type="EMBL" id="SHK67424.1"/>
    </source>
</evidence>
<organism evidence="1 2">
    <name type="scientific">Xylanibacter ruminicola</name>
    <name type="common">Prevotella ruminicola</name>
    <dbReference type="NCBI Taxonomy" id="839"/>
    <lineage>
        <taxon>Bacteria</taxon>
        <taxon>Pseudomonadati</taxon>
        <taxon>Bacteroidota</taxon>
        <taxon>Bacteroidia</taxon>
        <taxon>Bacteroidales</taxon>
        <taxon>Prevotellaceae</taxon>
        <taxon>Xylanibacter</taxon>
    </lineage>
</organism>
<dbReference type="RefSeq" id="WP_073207415.1">
    <property type="nucleotide sequence ID" value="NZ_FRBD01000009.1"/>
</dbReference>
<gene>
    <name evidence="1" type="ORF">SAMN05216463_10910</name>
</gene>
<protein>
    <submittedName>
        <fullName evidence="1">Uncharacterized protein</fullName>
    </submittedName>
</protein>
<proteinExistence type="predicted"/>
<accession>A0A1M6UDY8</accession>